<name>H5USB2_9MICO</name>
<dbReference type="AlphaFoldDB" id="H5USB2"/>
<protein>
    <recommendedName>
        <fullName evidence="3">DUF4307 domain-containing protein</fullName>
    </recommendedName>
</protein>
<reference evidence="1 2" key="1">
    <citation type="submission" date="2012-02" db="EMBL/GenBank/DDBJ databases">
        <title>Whole genome shotgun sequence of Mobilicoccus pelagius NBRC 104925.</title>
        <authorList>
            <person name="Yoshida Y."/>
            <person name="Hosoyama A."/>
            <person name="Tsuchikane K."/>
            <person name="Katsumata H."/>
            <person name="Yamazaki S."/>
            <person name="Fujita N."/>
        </authorList>
    </citation>
    <scope>NUCLEOTIDE SEQUENCE [LARGE SCALE GENOMIC DNA]</scope>
    <source>
        <strain evidence="1 2">NBRC 104925</strain>
    </source>
</reference>
<evidence type="ECO:0008006" key="3">
    <source>
        <dbReference type="Google" id="ProtNLM"/>
    </source>
</evidence>
<dbReference type="InterPro" id="IPR025443">
    <property type="entry name" value="DUF4307"/>
</dbReference>
<dbReference type="STRING" id="1089455.MOPEL_078_00090"/>
<comment type="caution">
    <text evidence="1">The sequence shown here is derived from an EMBL/GenBank/DDBJ whole genome shotgun (WGS) entry which is preliminary data.</text>
</comment>
<dbReference type="EMBL" id="BAFE01000056">
    <property type="protein sequence ID" value="GAB48620.1"/>
    <property type="molecule type" value="Genomic_DNA"/>
</dbReference>
<organism evidence="1 2">
    <name type="scientific">Mobilicoccus pelagius NBRC 104925</name>
    <dbReference type="NCBI Taxonomy" id="1089455"/>
    <lineage>
        <taxon>Bacteria</taxon>
        <taxon>Bacillati</taxon>
        <taxon>Actinomycetota</taxon>
        <taxon>Actinomycetes</taxon>
        <taxon>Micrococcales</taxon>
        <taxon>Dermatophilaceae</taxon>
        <taxon>Mobilicoccus</taxon>
    </lineage>
</organism>
<evidence type="ECO:0000313" key="1">
    <source>
        <dbReference type="EMBL" id="GAB48620.1"/>
    </source>
</evidence>
<gene>
    <name evidence="1" type="ORF">MOPEL_078_00090</name>
</gene>
<dbReference type="OrthoDB" id="5147470at2"/>
<keyword evidence="2" id="KW-1185">Reference proteome</keyword>
<dbReference type="Pfam" id="PF14155">
    <property type="entry name" value="DUF4307"/>
    <property type="match status" value="1"/>
</dbReference>
<accession>H5USB2</accession>
<dbReference type="eggNOG" id="ENOG5031QV0">
    <property type="taxonomic scope" value="Bacteria"/>
</dbReference>
<dbReference type="RefSeq" id="WP_009482518.1">
    <property type="nucleotide sequence ID" value="NZ_BAFE01000056.1"/>
</dbReference>
<dbReference type="Proteomes" id="UP000004367">
    <property type="component" value="Unassembled WGS sequence"/>
</dbReference>
<sequence>MSALARYRTLPRSQRILWIVGPLTLLLGTALAIWFGLASTMGKPLWTNVGYDIRDGRHVVVSYQLTRPTDRTVVCAVEARELSHAIVGRVEDVVPPGGEPRLTRHIEVRTSARPVAGEVTQCRVR</sequence>
<proteinExistence type="predicted"/>
<evidence type="ECO:0000313" key="2">
    <source>
        <dbReference type="Proteomes" id="UP000004367"/>
    </source>
</evidence>